<organism evidence="7 8">
    <name type="scientific">Sulfobacillus acidophilus (strain ATCC 700253 / DSM 10332 / NAL)</name>
    <dbReference type="NCBI Taxonomy" id="679936"/>
    <lineage>
        <taxon>Bacteria</taxon>
        <taxon>Bacillati</taxon>
        <taxon>Bacillota</taxon>
        <taxon>Clostridia</taxon>
        <taxon>Eubacteriales</taxon>
        <taxon>Clostridiales Family XVII. Incertae Sedis</taxon>
        <taxon>Sulfobacillus</taxon>
    </lineage>
</organism>
<evidence type="ECO:0000313" key="7">
    <source>
        <dbReference type="EMBL" id="AEW03973.1"/>
    </source>
</evidence>
<dbReference type="InterPro" id="IPR004090">
    <property type="entry name" value="Chemotax_Me-accpt_rcpt"/>
</dbReference>
<evidence type="ECO:0000313" key="8">
    <source>
        <dbReference type="Proteomes" id="UP000005439"/>
    </source>
</evidence>
<reference evidence="7 8" key="2">
    <citation type="journal article" date="2012" name="Stand. Genomic Sci.">
        <title>Complete genome sequence of the moderately thermophilic mineral-sulfide-oxidizing firmicute Sulfobacillus acidophilus type strain (NAL(T)).</title>
        <authorList>
            <person name="Anderson I."/>
            <person name="Chertkov O."/>
            <person name="Chen A."/>
            <person name="Saunders E."/>
            <person name="Lapidus A."/>
            <person name="Nolan M."/>
            <person name="Lucas S."/>
            <person name="Hammon N."/>
            <person name="Deshpande S."/>
            <person name="Cheng J.F."/>
            <person name="Han C."/>
            <person name="Tapia R."/>
            <person name="Goodwin L.A."/>
            <person name="Pitluck S."/>
            <person name="Liolios K."/>
            <person name="Pagani I."/>
            <person name="Ivanova N."/>
            <person name="Mikhailova N."/>
            <person name="Pati A."/>
            <person name="Palaniappan K."/>
            <person name="Land M."/>
            <person name="Pan C."/>
            <person name="Rohde M."/>
            <person name="Pukall R."/>
            <person name="Goker M."/>
            <person name="Detter J.C."/>
            <person name="Woyke T."/>
            <person name="Bristow J."/>
            <person name="Eisen J.A."/>
            <person name="Markowitz V."/>
            <person name="Hugenholtz P."/>
            <person name="Kyrpides N.C."/>
            <person name="Klenk H.P."/>
            <person name="Mavromatis K."/>
        </authorList>
    </citation>
    <scope>NUCLEOTIDE SEQUENCE [LARGE SCALE GENOMIC DNA]</scope>
    <source>
        <strain evidence="8">ATCC 700253 / DSM 10332 / NAL</strain>
    </source>
</reference>
<keyword evidence="4" id="KW-0812">Transmembrane</keyword>
<dbReference type="SMART" id="SM00304">
    <property type="entry name" value="HAMP"/>
    <property type="match status" value="2"/>
</dbReference>
<dbReference type="EMBL" id="CP003179">
    <property type="protein sequence ID" value="AEW03973.1"/>
    <property type="molecule type" value="Genomic_DNA"/>
</dbReference>
<dbReference type="Pfam" id="PF00672">
    <property type="entry name" value="HAMP"/>
    <property type="match status" value="1"/>
</dbReference>
<dbReference type="PANTHER" id="PTHR32089">
    <property type="entry name" value="METHYL-ACCEPTING CHEMOTAXIS PROTEIN MCPB"/>
    <property type="match status" value="1"/>
</dbReference>
<dbReference type="InterPro" id="IPR003660">
    <property type="entry name" value="HAMP_dom"/>
</dbReference>
<dbReference type="HOGENOM" id="CLU_000445_107_27_9"/>
<dbReference type="PRINTS" id="PR00260">
    <property type="entry name" value="CHEMTRNSDUCR"/>
</dbReference>
<dbReference type="AlphaFoldDB" id="G8TY66"/>
<dbReference type="GO" id="GO:0004888">
    <property type="term" value="F:transmembrane signaling receptor activity"/>
    <property type="evidence" value="ECO:0007669"/>
    <property type="project" value="InterPro"/>
</dbReference>
<feature type="transmembrane region" description="Helical" evidence="4">
    <location>
        <begin position="207"/>
        <end position="226"/>
    </location>
</feature>
<dbReference type="InterPro" id="IPR024478">
    <property type="entry name" value="HlyB_4HB_MCP"/>
</dbReference>
<evidence type="ECO:0000259" key="5">
    <source>
        <dbReference type="PROSITE" id="PS50111"/>
    </source>
</evidence>
<feature type="transmembrane region" description="Helical" evidence="4">
    <location>
        <begin position="35"/>
        <end position="57"/>
    </location>
</feature>
<dbReference type="Gene3D" id="1.10.287.950">
    <property type="entry name" value="Methyl-accepting chemotaxis protein"/>
    <property type="match status" value="1"/>
</dbReference>
<dbReference type="PROSITE" id="PS50111">
    <property type="entry name" value="CHEMOTAXIS_TRANSDUC_2"/>
    <property type="match status" value="1"/>
</dbReference>
<dbReference type="PATRIC" id="fig|679936.5.peg.417"/>
<evidence type="ECO:0000259" key="6">
    <source>
        <dbReference type="PROSITE" id="PS50885"/>
    </source>
</evidence>
<dbReference type="GO" id="GO:0016020">
    <property type="term" value="C:membrane"/>
    <property type="evidence" value="ECO:0007669"/>
    <property type="project" value="InterPro"/>
</dbReference>
<proteinExistence type="inferred from homology"/>
<evidence type="ECO:0000256" key="2">
    <source>
        <dbReference type="ARBA" id="ARBA00029447"/>
    </source>
</evidence>
<evidence type="ECO:0000256" key="3">
    <source>
        <dbReference type="PROSITE-ProRule" id="PRU00284"/>
    </source>
</evidence>
<evidence type="ECO:0000256" key="4">
    <source>
        <dbReference type="SAM" id="Phobius"/>
    </source>
</evidence>
<accession>G8TY66</accession>
<dbReference type="PROSITE" id="PS50885">
    <property type="entry name" value="HAMP"/>
    <property type="match status" value="1"/>
</dbReference>
<dbReference type="SMART" id="SM00283">
    <property type="entry name" value="MA"/>
    <property type="match status" value="1"/>
</dbReference>
<dbReference type="GO" id="GO:0007165">
    <property type="term" value="P:signal transduction"/>
    <property type="evidence" value="ECO:0007669"/>
    <property type="project" value="UniProtKB-KW"/>
</dbReference>
<keyword evidence="4" id="KW-1133">Transmembrane helix</keyword>
<dbReference type="Gene3D" id="6.10.340.10">
    <property type="match status" value="1"/>
</dbReference>
<dbReference type="PANTHER" id="PTHR32089:SF112">
    <property type="entry name" value="LYSOZYME-LIKE PROTEIN-RELATED"/>
    <property type="match status" value="1"/>
</dbReference>
<name>G8TY66_SULAD</name>
<gene>
    <name evidence="7" type="ordered locus">Sulac_0410</name>
</gene>
<dbReference type="STRING" id="679936.Sulac_0410"/>
<evidence type="ECO:0000256" key="1">
    <source>
        <dbReference type="ARBA" id="ARBA00023224"/>
    </source>
</evidence>
<sequence length="645" mass="68154">MSSTTLSSSTMPHSPSITITSGASRLRLRSIGAKLAAGFGVLLVSLLVVAGVALIGLGQLSNGEHLLSQNLDRIYRLGQIQANWNRLRADGLQVLIDRRTGQNTAHDRAVVANTEATITRQSGLLALELSGSDLTQLRRFDALNRQLFASLSSDINLNNSQIAIRAFEHTNASLGHKGESQLVALGSQLRARAFARQTADRHTRQRLMWIVSGIGLIALVAGFVTARRLTRSITVPVGLLNQTATRVGSGDFSQSVDVMPTGDEIENLARSFATMVDNLRTLIRTVNESAQTVAAHSEELSAMAEEASQATNQVATAVGEITQGTISHTEGVSSISRAMTELRQAIDQVATGAQTQADQVNQAAQAVTTATQAVETMQMVVGTVADAAARMKAAAAAGREKVAGTVQGIVQVHRTILDTAGAIESLEAQSSQIHGMVQAIREIADQTNLLSLNANIEAARAGEAGKGFAVVADEVRQLAERSRQASQEVVQLVDNIRQGIAAAVTAMHQATASGEQGQQLAEEAGQALESITQEVTQTVEAITRIEDAMNATKHHTIALLPLMDSVSSVTEENAAMAHQMTANGANVTDNLNQLAAVGQENAASAEEVSAATEQLTASIQQFAESAHGLAQMGQELQRSITQFRV</sequence>
<comment type="similarity">
    <text evidence="2">Belongs to the methyl-accepting chemotaxis (MCP) protein family.</text>
</comment>
<feature type="domain" description="Methyl-accepting transducer" evidence="5">
    <location>
        <begin position="331"/>
        <end position="588"/>
    </location>
</feature>
<keyword evidence="4" id="KW-0472">Membrane</keyword>
<dbReference type="SUPFAM" id="SSF158472">
    <property type="entry name" value="HAMP domain-like"/>
    <property type="match status" value="1"/>
</dbReference>
<dbReference type="InterPro" id="IPR004089">
    <property type="entry name" value="MCPsignal_dom"/>
</dbReference>
<dbReference type="Pfam" id="PF00015">
    <property type="entry name" value="MCPsignal"/>
    <property type="match status" value="1"/>
</dbReference>
<dbReference type="GO" id="GO:0006935">
    <property type="term" value="P:chemotaxis"/>
    <property type="evidence" value="ECO:0007669"/>
    <property type="project" value="InterPro"/>
</dbReference>
<keyword evidence="1 3" id="KW-0807">Transducer</keyword>
<dbReference type="Proteomes" id="UP000005439">
    <property type="component" value="Chromosome"/>
</dbReference>
<dbReference type="Pfam" id="PF12729">
    <property type="entry name" value="4HB_MCP_1"/>
    <property type="match status" value="1"/>
</dbReference>
<dbReference type="SUPFAM" id="SSF58104">
    <property type="entry name" value="Methyl-accepting chemotaxis protein (MCP) signaling domain"/>
    <property type="match status" value="1"/>
</dbReference>
<protein>
    <submittedName>
        <fullName evidence="7">Methyl-accepting chemotaxis sensory transducer</fullName>
    </submittedName>
</protein>
<feature type="domain" description="HAMP" evidence="6">
    <location>
        <begin position="231"/>
        <end position="284"/>
    </location>
</feature>
<dbReference type="CDD" id="cd06225">
    <property type="entry name" value="HAMP"/>
    <property type="match status" value="1"/>
</dbReference>
<reference evidence="8" key="1">
    <citation type="submission" date="2011-12" db="EMBL/GenBank/DDBJ databases">
        <title>The complete genome of chromosome of Sulfobacillus acidophilus DSM 10332.</title>
        <authorList>
            <person name="Lucas S."/>
            <person name="Han J."/>
            <person name="Lapidus A."/>
            <person name="Bruce D."/>
            <person name="Goodwin L."/>
            <person name="Pitluck S."/>
            <person name="Peters L."/>
            <person name="Kyrpides N."/>
            <person name="Mavromatis K."/>
            <person name="Ivanova N."/>
            <person name="Mikhailova N."/>
            <person name="Chertkov O."/>
            <person name="Saunders E."/>
            <person name="Detter J.C."/>
            <person name="Tapia R."/>
            <person name="Han C."/>
            <person name="Land M."/>
            <person name="Hauser L."/>
            <person name="Markowitz V."/>
            <person name="Cheng J.-F."/>
            <person name="Hugenholtz P."/>
            <person name="Woyke T."/>
            <person name="Wu D."/>
            <person name="Pukall R."/>
            <person name="Gehrich-Schroeter G."/>
            <person name="Schneider S."/>
            <person name="Klenk H.-P."/>
            <person name="Eisen J.A."/>
        </authorList>
    </citation>
    <scope>NUCLEOTIDE SEQUENCE [LARGE SCALE GENOMIC DNA]</scope>
    <source>
        <strain evidence="8">ATCC 700253 / DSM 10332 / NAL</strain>
    </source>
</reference>
<keyword evidence="8" id="KW-1185">Reference proteome</keyword>
<dbReference type="KEGG" id="sap:Sulac_0410"/>